<keyword evidence="8" id="KW-0807">Transducer</keyword>
<gene>
    <name evidence="12" type="ORF">QR680_002227</name>
</gene>
<feature type="domain" description="G-protein coupled receptors family 1 profile" evidence="11">
    <location>
        <begin position="112"/>
        <end position="380"/>
    </location>
</feature>
<comment type="caution">
    <text evidence="12">The sequence shown here is derived from an EMBL/GenBank/DDBJ whole genome shotgun (WGS) entry which is preliminary data.</text>
</comment>
<evidence type="ECO:0000313" key="12">
    <source>
        <dbReference type="EMBL" id="KAK0397702.1"/>
    </source>
</evidence>
<dbReference type="Gene3D" id="1.20.1070.10">
    <property type="entry name" value="Rhodopsin 7-helix transmembrane proteins"/>
    <property type="match status" value="1"/>
</dbReference>
<dbReference type="PROSITE" id="PS50262">
    <property type="entry name" value="G_PROTEIN_RECEP_F1_2"/>
    <property type="match status" value="1"/>
</dbReference>
<evidence type="ECO:0000256" key="10">
    <source>
        <dbReference type="SAM" id="Phobius"/>
    </source>
</evidence>
<evidence type="ECO:0000256" key="9">
    <source>
        <dbReference type="SAM" id="MobiDB-lite"/>
    </source>
</evidence>
<feature type="transmembrane region" description="Helical" evidence="10">
    <location>
        <begin position="143"/>
        <end position="167"/>
    </location>
</feature>
<keyword evidence="3 10" id="KW-0812">Transmembrane</keyword>
<feature type="transmembrane region" description="Helical" evidence="10">
    <location>
        <begin position="269"/>
        <end position="294"/>
    </location>
</feature>
<keyword evidence="7" id="KW-0675">Receptor</keyword>
<keyword evidence="6 10" id="KW-0472">Membrane</keyword>
<organism evidence="12 13">
    <name type="scientific">Steinernema hermaphroditum</name>
    <dbReference type="NCBI Taxonomy" id="289476"/>
    <lineage>
        <taxon>Eukaryota</taxon>
        <taxon>Metazoa</taxon>
        <taxon>Ecdysozoa</taxon>
        <taxon>Nematoda</taxon>
        <taxon>Chromadorea</taxon>
        <taxon>Rhabditida</taxon>
        <taxon>Tylenchina</taxon>
        <taxon>Panagrolaimomorpha</taxon>
        <taxon>Strongyloidoidea</taxon>
        <taxon>Steinernematidae</taxon>
        <taxon>Steinernema</taxon>
    </lineage>
</organism>
<feature type="transmembrane region" description="Helical" evidence="10">
    <location>
        <begin position="359"/>
        <end position="380"/>
    </location>
</feature>
<comment type="subcellular location">
    <subcellularLocation>
        <location evidence="1">Cell membrane</location>
        <topology evidence="1">Multi-pass membrane protein</topology>
    </subcellularLocation>
</comment>
<evidence type="ECO:0000256" key="5">
    <source>
        <dbReference type="ARBA" id="ARBA00023040"/>
    </source>
</evidence>
<keyword evidence="2" id="KW-1003">Cell membrane</keyword>
<name>A0AA39H1W7_9BILA</name>
<reference evidence="12" key="1">
    <citation type="submission" date="2023-06" db="EMBL/GenBank/DDBJ databases">
        <title>Genomic analysis of the entomopathogenic nematode Steinernema hermaphroditum.</title>
        <authorList>
            <person name="Schwarz E.M."/>
            <person name="Heppert J.K."/>
            <person name="Baniya A."/>
            <person name="Schwartz H.T."/>
            <person name="Tan C.-H."/>
            <person name="Antoshechkin I."/>
            <person name="Sternberg P.W."/>
            <person name="Goodrich-Blair H."/>
            <person name="Dillman A.R."/>
        </authorList>
    </citation>
    <scope>NUCLEOTIDE SEQUENCE</scope>
    <source>
        <strain evidence="12">PS9179</strain>
        <tissue evidence="12">Whole animal</tissue>
    </source>
</reference>
<evidence type="ECO:0000256" key="8">
    <source>
        <dbReference type="ARBA" id="ARBA00023224"/>
    </source>
</evidence>
<feature type="region of interest" description="Disordered" evidence="9">
    <location>
        <begin position="1"/>
        <end position="26"/>
    </location>
</feature>
<evidence type="ECO:0000256" key="7">
    <source>
        <dbReference type="ARBA" id="ARBA00023170"/>
    </source>
</evidence>
<evidence type="ECO:0000256" key="4">
    <source>
        <dbReference type="ARBA" id="ARBA00022989"/>
    </source>
</evidence>
<keyword evidence="13" id="KW-1185">Reference proteome</keyword>
<evidence type="ECO:0000313" key="13">
    <source>
        <dbReference type="Proteomes" id="UP001175271"/>
    </source>
</evidence>
<keyword evidence="4 10" id="KW-1133">Transmembrane helix</keyword>
<dbReference type="AlphaFoldDB" id="A0AA39H1W7"/>
<dbReference type="InterPro" id="IPR000276">
    <property type="entry name" value="GPCR_Rhodpsn"/>
</dbReference>
<sequence>MDATERTNPHDVATSANVKIGPQTQRTSRALTCAHSGHEKPPAVFSHIATSRWRINLLNREDRHLMDGSAFNDTLMAPSASYNETAEASIDLSHSTSEIVEMIYQMIFFAVGTPINAVALFRSSRASKDGGVESRLVRLSRQLLIAHLMVLSVYCVWRTYWFFNIVWVQGDFLCKVYSVASAFPFHLWSNMVAAIAIDMLCCITSPLSSYRTSTTRVNWLIGCAWAGAIVCSVPMAFFRGTMRIHDTEYEQCYPLVEKFSHETLLGFNYFHVITTFYVPLSIIIGCYTIIFLSLRRQMDQRKRLQDEGQKISSTSGTKARFLRATLAIIATFVLSWLPYQVMALLRVVCESGSSCETTVARLSWLQAILIASTCINPFLYKFGTWKVAKRYSGNGSTIDSTNNNNLLRFQSCANATVLCRTTLVNGSEQTCTTPLFSATPMPLIQYAKRGRFFRRRSSA</sequence>
<dbReference type="GO" id="GO:0007218">
    <property type="term" value="P:neuropeptide signaling pathway"/>
    <property type="evidence" value="ECO:0007669"/>
    <property type="project" value="TreeGrafter"/>
</dbReference>
<dbReference type="Pfam" id="PF00001">
    <property type="entry name" value="7tm_1"/>
    <property type="match status" value="1"/>
</dbReference>
<keyword evidence="5" id="KW-0297">G-protein coupled receptor</keyword>
<evidence type="ECO:0000256" key="6">
    <source>
        <dbReference type="ARBA" id="ARBA00023136"/>
    </source>
</evidence>
<feature type="transmembrane region" description="Helical" evidence="10">
    <location>
        <begin position="321"/>
        <end position="339"/>
    </location>
</feature>
<dbReference type="SUPFAM" id="SSF81321">
    <property type="entry name" value="Family A G protein-coupled receptor-like"/>
    <property type="match status" value="1"/>
</dbReference>
<dbReference type="PRINTS" id="PR00237">
    <property type="entry name" value="GPCRRHODOPSN"/>
</dbReference>
<feature type="transmembrane region" description="Helical" evidence="10">
    <location>
        <begin position="187"/>
        <end position="207"/>
    </location>
</feature>
<dbReference type="Proteomes" id="UP001175271">
    <property type="component" value="Unassembled WGS sequence"/>
</dbReference>
<evidence type="ECO:0000256" key="3">
    <source>
        <dbReference type="ARBA" id="ARBA00022692"/>
    </source>
</evidence>
<evidence type="ECO:0000259" key="11">
    <source>
        <dbReference type="PROSITE" id="PS50262"/>
    </source>
</evidence>
<dbReference type="GO" id="GO:0008528">
    <property type="term" value="F:G protein-coupled peptide receptor activity"/>
    <property type="evidence" value="ECO:0007669"/>
    <property type="project" value="TreeGrafter"/>
</dbReference>
<evidence type="ECO:0000256" key="2">
    <source>
        <dbReference type="ARBA" id="ARBA00022475"/>
    </source>
</evidence>
<dbReference type="PANTHER" id="PTHR24230:SF82">
    <property type="entry name" value="G-PROTEIN COUPLED RECEPTORS FAMILY 1 PROFILE DOMAIN-CONTAINING PROTEIN"/>
    <property type="match status" value="1"/>
</dbReference>
<evidence type="ECO:0000256" key="1">
    <source>
        <dbReference type="ARBA" id="ARBA00004651"/>
    </source>
</evidence>
<dbReference type="EMBL" id="JAUCMV010000005">
    <property type="protein sequence ID" value="KAK0397702.1"/>
    <property type="molecule type" value="Genomic_DNA"/>
</dbReference>
<accession>A0AA39H1W7</accession>
<dbReference type="InterPro" id="IPR017452">
    <property type="entry name" value="GPCR_Rhodpsn_7TM"/>
</dbReference>
<proteinExistence type="predicted"/>
<dbReference type="GO" id="GO:0005886">
    <property type="term" value="C:plasma membrane"/>
    <property type="evidence" value="ECO:0007669"/>
    <property type="project" value="UniProtKB-SubCell"/>
</dbReference>
<dbReference type="CDD" id="cd00637">
    <property type="entry name" value="7tm_classA_rhodopsin-like"/>
    <property type="match status" value="1"/>
</dbReference>
<dbReference type="PANTHER" id="PTHR24230">
    <property type="entry name" value="G-PROTEIN COUPLED RECEPTOR"/>
    <property type="match status" value="1"/>
</dbReference>
<feature type="compositionally biased region" description="Polar residues" evidence="9">
    <location>
        <begin position="14"/>
        <end position="26"/>
    </location>
</feature>
<protein>
    <recommendedName>
        <fullName evidence="11">G-protein coupled receptors family 1 profile domain-containing protein</fullName>
    </recommendedName>
</protein>
<feature type="transmembrane region" description="Helical" evidence="10">
    <location>
        <begin position="219"/>
        <end position="238"/>
    </location>
</feature>